<gene>
    <name evidence="1" type="ORF">UFOPK1909_00681</name>
</gene>
<evidence type="ECO:0000313" key="1">
    <source>
        <dbReference type="EMBL" id="CAB4622837.1"/>
    </source>
</evidence>
<organism evidence="1">
    <name type="scientific">freshwater metagenome</name>
    <dbReference type="NCBI Taxonomy" id="449393"/>
    <lineage>
        <taxon>unclassified sequences</taxon>
        <taxon>metagenomes</taxon>
        <taxon>ecological metagenomes</taxon>
    </lineage>
</organism>
<dbReference type="AlphaFoldDB" id="A0A6J6IE26"/>
<name>A0A6J6IE26_9ZZZZ</name>
<proteinExistence type="predicted"/>
<dbReference type="EMBL" id="CAEZVD010000066">
    <property type="protein sequence ID" value="CAB4622837.1"/>
    <property type="molecule type" value="Genomic_DNA"/>
</dbReference>
<accession>A0A6J6IE26</accession>
<sequence length="394" mass="43279">MKRQGRLLALVLAIILAGGSVAANAATIKAGATCSKAGLTKIYSGKKYTCIKSGRKYIWNKGVAVIAAPKPSPTPTPSPIATAPAQPITFDNLDTKWVRKIAYDQIAAGVANSTNYVPNITYVIGPSLTASRVDQEKQALNRTSSFWSDIFKPSQVFIGYFTEKDVDWVDSAMCSQARYCPSGGSVVISKVIKDDTPWCNSAMATNNNDGIPFFDQCLGNGSDAIKNRQTGPHEYTHWVQQANANWSWVPNWWTEGSADYFGNTLGIYNGATMPAQLDEMSYNSSYNWVRQDLCPMPEPTVELITKCFRYTYNGGGAPPGNGNKYMLAHVSYYMGGLATEAMIAVKGLATFKAFTKDLKTITFDTAFEKHYGLTADEFYPKVAKYVLAMYQQKR</sequence>
<protein>
    <submittedName>
        <fullName evidence="1">Unannotated protein</fullName>
    </submittedName>
</protein>
<reference evidence="1" key="1">
    <citation type="submission" date="2020-05" db="EMBL/GenBank/DDBJ databases">
        <authorList>
            <person name="Chiriac C."/>
            <person name="Salcher M."/>
            <person name="Ghai R."/>
            <person name="Kavagutti S V."/>
        </authorList>
    </citation>
    <scope>NUCLEOTIDE SEQUENCE</scope>
</reference>